<dbReference type="InterPro" id="IPR003439">
    <property type="entry name" value="ABC_transporter-like_ATP-bd"/>
</dbReference>
<keyword evidence="5" id="KW-0677">Repeat</keyword>
<evidence type="ECO:0000313" key="11">
    <source>
        <dbReference type="EMBL" id="KKI49397.1"/>
    </source>
</evidence>
<keyword evidence="9" id="KW-0472">Membrane</keyword>
<feature type="domain" description="ABC transporter" evidence="10">
    <location>
        <begin position="259"/>
        <end position="503"/>
    </location>
</feature>
<dbReference type="FunFam" id="3.40.50.300:FF:000127">
    <property type="entry name" value="Ribose import ATP-binding protein RbsA"/>
    <property type="match status" value="1"/>
</dbReference>
<dbReference type="EMBL" id="LAYJ01000133">
    <property type="protein sequence ID" value="KKI49397.1"/>
    <property type="molecule type" value="Genomic_DNA"/>
</dbReference>
<name>A0A0M2NG33_9FIRM</name>
<evidence type="ECO:0000256" key="2">
    <source>
        <dbReference type="ARBA" id="ARBA00022448"/>
    </source>
</evidence>
<dbReference type="STRING" id="270498.CHK_2975"/>
<keyword evidence="12" id="KW-1185">Reference proteome</keyword>
<keyword evidence="7 11" id="KW-0067">ATP-binding</keyword>
<dbReference type="AlphaFoldDB" id="A0A0M2NG33"/>
<dbReference type="RefSeq" id="WP_046444749.1">
    <property type="nucleotide sequence ID" value="NZ_LAYJ01000133.1"/>
</dbReference>
<dbReference type="PANTHER" id="PTHR43790">
    <property type="entry name" value="CARBOHYDRATE TRANSPORT ATP-BINDING PROTEIN MG119-RELATED"/>
    <property type="match status" value="1"/>
</dbReference>
<dbReference type="InterPro" id="IPR050107">
    <property type="entry name" value="ABC_carbohydrate_import_ATPase"/>
</dbReference>
<dbReference type="Gene3D" id="3.40.50.300">
    <property type="entry name" value="P-loop containing nucleotide triphosphate hydrolases"/>
    <property type="match status" value="2"/>
</dbReference>
<evidence type="ECO:0000256" key="1">
    <source>
        <dbReference type="ARBA" id="ARBA00004202"/>
    </source>
</evidence>
<evidence type="ECO:0000256" key="9">
    <source>
        <dbReference type="ARBA" id="ARBA00023136"/>
    </source>
</evidence>
<dbReference type="PROSITE" id="PS50893">
    <property type="entry name" value="ABC_TRANSPORTER_2"/>
    <property type="match status" value="2"/>
</dbReference>
<evidence type="ECO:0000256" key="7">
    <source>
        <dbReference type="ARBA" id="ARBA00022840"/>
    </source>
</evidence>
<dbReference type="PATRIC" id="fig|270498.16.peg.3068"/>
<gene>
    <name evidence="11" type="ORF">CHK_2975</name>
</gene>
<accession>A0A0M2NG33</accession>
<keyword evidence="6" id="KW-0547">Nucleotide-binding</keyword>
<evidence type="ECO:0000256" key="3">
    <source>
        <dbReference type="ARBA" id="ARBA00022475"/>
    </source>
</evidence>
<proteinExistence type="predicted"/>
<dbReference type="InterPro" id="IPR003593">
    <property type="entry name" value="AAA+_ATPase"/>
</dbReference>
<keyword evidence="3" id="KW-1003">Cell membrane</keyword>
<dbReference type="SUPFAM" id="SSF52540">
    <property type="entry name" value="P-loop containing nucleoside triphosphate hydrolases"/>
    <property type="match status" value="2"/>
</dbReference>
<keyword evidence="8" id="KW-1278">Translocase</keyword>
<keyword evidence="4" id="KW-0762">Sugar transport</keyword>
<dbReference type="InterPro" id="IPR017871">
    <property type="entry name" value="ABC_transporter-like_CS"/>
</dbReference>
<dbReference type="InterPro" id="IPR027417">
    <property type="entry name" value="P-loop_NTPase"/>
</dbReference>
<dbReference type="CDD" id="cd03215">
    <property type="entry name" value="ABC_Carb_Monos_II"/>
    <property type="match status" value="1"/>
</dbReference>
<evidence type="ECO:0000313" key="12">
    <source>
        <dbReference type="Proteomes" id="UP000034076"/>
    </source>
</evidence>
<dbReference type="GO" id="GO:0005886">
    <property type="term" value="C:plasma membrane"/>
    <property type="evidence" value="ECO:0007669"/>
    <property type="project" value="UniProtKB-SubCell"/>
</dbReference>
<evidence type="ECO:0000256" key="4">
    <source>
        <dbReference type="ARBA" id="ARBA00022597"/>
    </source>
</evidence>
<reference evidence="11 12" key="1">
    <citation type="submission" date="2015-04" db="EMBL/GenBank/DDBJ databases">
        <title>Draft genome sequence of bacteremic isolate Catabacter hongkongensis type strain HKU16T.</title>
        <authorList>
            <person name="Lau S.K."/>
            <person name="Teng J.L."/>
            <person name="Huang Y."/>
            <person name="Curreem S.O."/>
            <person name="Tsui S.K."/>
            <person name="Woo P.C."/>
        </authorList>
    </citation>
    <scope>NUCLEOTIDE SEQUENCE [LARGE SCALE GENOMIC DNA]</scope>
    <source>
        <strain evidence="11 12">HKU16</strain>
    </source>
</reference>
<evidence type="ECO:0000256" key="5">
    <source>
        <dbReference type="ARBA" id="ARBA00022737"/>
    </source>
</evidence>
<dbReference type="Proteomes" id="UP000034076">
    <property type="component" value="Unassembled WGS sequence"/>
</dbReference>
<sequence>MEKLVEMEHITKKFPGVVALDNMSLDLYPGEVHVLMGENGAGKSTLMKILSGIYTPTSGQIRLHGKTYQHLTPGISQESGISIIYQELSVIDELSIAENLFVGRLPQRRLLGVPVVDFKYINKKAKEMMELVGLRRSPGTMVEDLPISEKQLVEIAKALVLNTKILIMDEPTSSLTIDETQNLFKIIRSLQEKGVGIIYISHKIDEVKQIGNRITVLKDGKYVGTKNVADITSKEEIVTMMVGRELKDKYLSGQKKTDAHGQVIFQAEHISRQDKKVNDVSFHLRKYEILGFAGLVGSGRTELMNVLFGVEKKETGDVSLNGKKLEIRRTYDAVKEGIAYLTENRRETGFFDNFEIWKNIAMEQSLKSSKWGGIYGLSNARREQEEARSAAEKLNVKCTSVYQNITELSGGNQQKVIVAKWLAANAELLIFDEPTRGIDVGAKSEIYKIMRQLADEGKGVLMVSSELPELLAVCDRILVFNEGEIKAEFSSEEATEEKIILAAT</sequence>
<comment type="subcellular location">
    <subcellularLocation>
        <location evidence="1">Cell membrane</location>
        <topology evidence="1">Peripheral membrane protein</topology>
    </subcellularLocation>
</comment>
<organism evidence="11 12">
    <name type="scientific">Christensenella hongkongensis</name>
    <dbReference type="NCBI Taxonomy" id="270498"/>
    <lineage>
        <taxon>Bacteria</taxon>
        <taxon>Bacillati</taxon>
        <taxon>Bacillota</taxon>
        <taxon>Clostridia</taxon>
        <taxon>Christensenellales</taxon>
        <taxon>Christensenellaceae</taxon>
        <taxon>Christensenella</taxon>
    </lineage>
</organism>
<dbReference type="GO" id="GO:0005524">
    <property type="term" value="F:ATP binding"/>
    <property type="evidence" value="ECO:0007669"/>
    <property type="project" value="UniProtKB-KW"/>
</dbReference>
<dbReference type="PANTHER" id="PTHR43790:SF3">
    <property type="entry name" value="D-ALLOSE IMPORT ATP-BINDING PROTEIN ALSA-RELATED"/>
    <property type="match status" value="1"/>
</dbReference>
<dbReference type="CDD" id="cd03216">
    <property type="entry name" value="ABC_Carb_Monos_I"/>
    <property type="match status" value="1"/>
</dbReference>
<evidence type="ECO:0000256" key="6">
    <source>
        <dbReference type="ARBA" id="ARBA00022741"/>
    </source>
</evidence>
<comment type="caution">
    <text evidence="11">The sequence shown here is derived from an EMBL/GenBank/DDBJ whole genome shotgun (WGS) entry which is preliminary data.</text>
</comment>
<protein>
    <submittedName>
        <fullName evidence="11">Ribose ABC transport system, ATP-binding protein RbsA</fullName>
    </submittedName>
</protein>
<evidence type="ECO:0000259" key="10">
    <source>
        <dbReference type="PROSITE" id="PS50893"/>
    </source>
</evidence>
<dbReference type="GO" id="GO:0016887">
    <property type="term" value="F:ATP hydrolysis activity"/>
    <property type="evidence" value="ECO:0007669"/>
    <property type="project" value="InterPro"/>
</dbReference>
<keyword evidence="2" id="KW-0813">Transport</keyword>
<dbReference type="SMART" id="SM00382">
    <property type="entry name" value="AAA"/>
    <property type="match status" value="2"/>
</dbReference>
<dbReference type="PROSITE" id="PS00211">
    <property type="entry name" value="ABC_TRANSPORTER_1"/>
    <property type="match status" value="1"/>
</dbReference>
<evidence type="ECO:0000256" key="8">
    <source>
        <dbReference type="ARBA" id="ARBA00022967"/>
    </source>
</evidence>
<dbReference type="Pfam" id="PF00005">
    <property type="entry name" value="ABC_tran"/>
    <property type="match status" value="2"/>
</dbReference>
<feature type="domain" description="ABC transporter" evidence="10">
    <location>
        <begin position="5"/>
        <end position="244"/>
    </location>
</feature>
<dbReference type="OrthoDB" id="9771863at2"/>